<feature type="transmembrane region" description="Helical" evidence="1">
    <location>
        <begin position="156"/>
        <end position="176"/>
    </location>
</feature>
<keyword evidence="1" id="KW-0472">Membrane</keyword>
<name>A0A455SF90_9CHLR</name>
<dbReference type="EMBL" id="AP019376">
    <property type="protein sequence ID" value="BBH86008.1"/>
    <property type="molecule type" value="Genomic_DNA"/>
</dbReference>
<sequence>MFRGYHPLREIYLWSALIYALFGGLLLAGVLLDANYAYDYMTFRTLFSPALLFLAVFGLFWLLLGVAFPLYLLKRHSTEKRNLHVLRQKALKRDPQLLAAPLSGVSLSSLPQPFALKSALKPLSLIQTIGVCAVFGFLLVLRAIGLLIGLQHLPAWLLSLPILFSVVLLVLTLTAASRVQKSVAERYVWPSLKVTRDMIVASYGSDTVSMRWKDVRYFAMVTILPFSNPQEWKTQYGFELSDGENVIYWHATLDPRVAHRFTFAGKALQSPHQYEEVVQTLAAFIISRAGRPLYDLRQKPAPHIRKQR</sequence>
<gene>
    <name evidence="2" type="ORF">KTC_07590</name>
</gene>
<proteinExistence type="predicted"/>
<dbReference type="AlphaFoldDB" id="A0A455SF90"/>
<feature type="transmembrane region" description="Helical" evidence="1">
    <location>
        <begin position="12"/>
        <end position="32"/>
    </location>
</feature>
<evidence type="ECO:0000313" key="2">
    <source>
        <dbReference type="EMBL" id="BBH86008.1"/>
    </source>
</evidence>
<accession>A0A455SF90</accession>
<keyword evidence="1" id="KW-1133">Transmembrane helix</keyword>
<evidence type="ECO:0000256" key="1">
    <source>
        <dbReference type="SAM" id="Phobius"/>
    </source>
</evidence>
<organism evidence="2">
    <name type="scientific">Thermosporothrix sp. COM3</name>
    <dbReference type="NCBI Taxonomy" id="2490863"/>
    <lineage>
        <taxon>Bacteria</taxon>
        <taxon>Bacillati</taxon>
        <taxon>Chloroflexota</taxon>
        <taxon>Ktedonobacteria</taxon>
        <taxon>Ktedonobacterales</taxon>
        <taxon>Thermosporotrichaceae</taxon>
        <taxon>Thermosporothrix</taxon>
    </lineage>
</organism>
<feature type="transmembrane region" description="Helical" evidence="1">
    <location>
        <begin position="125"/>
        <end position="150"/>
    </location>
</feature>
<keyword evidence="1" id="KW-0812">Transmembrane</keyword>
<reference evidence="2" key="1">
    <citation type="submission" date="2018-12" db="EMBL/GenBank/DDBJ databases">
        <title>Novel natural products biosynthetic potential of the class Ktedonobacteria.</title>
        <authorList>
            <person name="Zheng Y."/>
            <person name="Saitou A."/>
            <person name="Wang C.M."/>
            <person name="Toyoda A."/>
            <person name="Minakuchi Y."/>
            <person name="Sekiguchi Y."/>
            <person name="Ueda K."/>
            <person name="Takano H."/>
            <person name="Sakai Y."/>
            <person name="Yokota A."/>
            <person name="Yabe S."/>
        </authorList>
    </citation>
    <scope>NUCLEOTIDE SEQUENCE</scope>
    <source>
        <strain evidence="2">COM3</strain>
    </source>
</reference>
<feature type="transmembrane region" description="Helical" evidence="1">
    <location>
        <begin position="52"/>
        <end position="73"/>
    </location>
</feature>
<protein>
    <submittedName>
        <fullName evidence="2">Uncharacterized protein</fullName>
    </submittedName>
</protein>